<dbReference type="InterPro" id="IPR001356">
    <property type="entry name" value="HD"/>
</dbReference>
<dbReference type="HOGENOM" id="CLU_043154_0_0_1"/>
<comment type="similarity">
    <text evidence="10">Belongs to the POU transcription factor family.</text>
</comment>
<dbReference type="PANTHER" id="PTHR11636">
    <property type="entry name" value="POU DOMAIN"/>
    <property type="match status" value="1"/>
</dbReference>
<dbReference type="PROSITE" id="PS00465">
    <property type="entry name" value="POU_2"/>
    <property type="match status" value="1"/>
</dbReference>
<dbReference type="Ensembl" id="ENSTNIT00000016434.1">
    <property type="protein sequence ID" value="ENSTNIP00000016222.1"/>
    <property type="gene ID" value="ENSTNIG00000013239.1"/>
</dbReference>
<dbReference type="Gene3D" id="1.10.260.40">
    <property type="entry name" value="lambda repressor-like DNA-binding domains"/>
    <property type="match status" value="1"/>
</dbReference>
<dbReference type="PROSITE" id="PS51179">
    <property type="entry name" value="POU_3"/>
    <property type="match status" value="1"/>
</dbReference>
<dbReference type="FunFam" id="1.10.260.40:FF:000022">
    <property type="entry name" value="POU domain protein"/>
    <property type="match status" value="1"/>
</dbReference>
<evidence type="ECO:0000259" key="12">
    <source>
        <dbReference type="PROSITE" id="PS50071"/>
    </source>
</evidence>
<dbReference type="InterPro" id="IPR000327">
    <property type="entry name" value="POU_dom"/>
</dbReference>
<keyword evidence="7 8" id="KW-0539">Nucleus</keyword>
<dbReference type="SUPFAM" id="SSF46689">
    <property type="entry name" value="Homeodomain-like"/>
    <property type="match status" value="1"/>
</dbReference>
<comment type="subcellular location">
    <subcellularLocation>
        <location evidence="2 8 9">Nucleus</location>
    </subcellularLocation>
</comment>
<evidence type="ECO:0000259" key="13">
    <source>
        <dbReference type="PROSITE" id="PS51179"/>
    </source>
</evidence>
<dbReference type="Pfam" id="PF00157">
    <property type="entry name" value="Pou"/>
    <property type="match status" value="1"/>
</dbReference>
<dbReference type="GO" id="GO:0000981">
    <property type="term" value="F:DNA-binding transcription factor activity, RNA polymerase II-specific"/>
    <property type="evidence" value="ECO:0007669"/>
    <property type="project" value="InterPro"/>
</dbReference>
<dbReference type="PROSITE" id="PS50071">
    <property type="entry name" value="HOMEOBOX_2"/>
    <property type="match status" value="1"/>
</dbReference>
<evidence type="ECO:0000256" key="2">
    <source>
        <dbReference type="ARBA" id="ARBA00004123"/>
    </source>
</evidence>
<evidence type="ECO:0000256" key="5">
    <source>
        <dbReference type="ARBA" id="ARBA00023155"/>
    </source>
</evidence>
<dbReference type="InterPro" id="IPR009057">
    <property type="entry name" value="Homeodomain-like_sf"/>
</dbReference>
<dbReference type="Gene3D" id="1.10.10.60">
    <property type="entry name" value="Homeodomain-like"/>
    <property type="match status" value="1"/>
</dbReference>
<dbReference type="SUPFAM" id="SSF47413">
    <property type="entry name" value="lambda repressor-like DNA-binding domains"/>
    <property type="match status" value="1"/>
</dbReference>
<feature type="DNA-binding region" description="Homeobox" evidence="8">
    <location>
        <begin position="334"/>
        <end position="393"/>
    </location>
</feature>
<dbReference type="Proteomes" id="UP000007303">
    <property type="component" value="Unassembled WGS sequence"/>
</dbReference>
<sequence length="461" mass="49926">MSEGSPSPGGQSQPFDFSRANTCVQNVAQEPLGPAASFQFPHGVLPEPGLFYNKAFGGITPASAQTFFPFPPVAADYRGPDPQAGDFGQPKHWYPFAASEYIGQVPGVTAATQPANLSPPIAETREQIKLPAVKLEKDTGEDYSAELKLQQYPTPPASSAMSHGVFYSPAWNPTFWPGMSQTTPPSAHAQNPPTPSGSSPSLSPSPPCSGLPGSVFFGGTATSSTRSTGSSSGGCSDSEEENLTTEELEQFAKELKHKRITLGFTQADVGLALGCLAGKMFSQTTICRFEALQLSFKNMCKLKPLLQKWLNEAETSENPQDMYKGERVFGDTRKRKRRTSLEGAVRSALEAYFIKCPKPNTQEITHISDDLGLERDVVRVWFCNRRQKGKRLLPLDQHCEGQFYEQSPSPVNMAPSPIATQGYPAPSYPPAPPPTLYVPQLHRADVLKQSLHPGLVGHLSG</sequence>
<dbReference type="PROSITE" id="PS00027">
    <property type="entry name" value="HOMEOBOX_1"/>
    <property type="match status" value="1"/>
</dbReference>
<feature type="region of interest" description="Disordered" evidence="11">
    <location>
        <begin position="178"/>
        <end position="207"/>
    </location>
</feature>
<dbReference type="InterPro" id="IPR050255">
    <property type="entry name" value="POU_domain_TF"/>
</dbReference>
<name>H3D6T1_TETNG</name>
<comment type="function">
    <text evidence="1">Sequence-specific transcription factor which is part of a developmental regulatory system that provides cells with specific positional identities on the anterior-posterior axis.</text>
</comment>
<keyword evidence="3" id="KW-0805">Transcription regulation</keyword>
<evidence type="ECO:0000256" key="8">
    <source>
        <dbReference type="PROSITE-ProRule" id="PRU00108"/>
    </source>
</evidence>
<dbReference type="InterPro" id="IPR010982">
    <property type="entry name" value="Lambda_DNA-bd_dom_sf"/>
</dbReference>
<feature type="domain" description="POU-specific" evidence="13">
    <location>
        <begin position="240"/>
        <end position="314"/>
    </location>
</feature>
<evidence type="ECO:0000313" key="15">
    <source>
        <dbReference type="Proteomes" id="UP000007303"/>
    </source>
</evidence>
<dbReference type="PANTHER" id="PTHR11636:SF128">
    <property type="entry name" value="POU DOMAIN PROTEIN-RELATED"/>
    <property type="match status" value="1"/>
</dbReference>
<evidence type="ECO:0000256" key="1">
    <source>
        <dbReference type="ARBA" id="ARBA00003263"/>
    </source>
</evidence>
<dbReference type="GO" id="GO:0005634">
    <property type="term" value="C:nucleus"/>
    <property type="evidence" value="ECO:0007669"/>
    <property type="project" value="UniProtKB-SubCell"/>
</dbReference>
<evidence type="ECO:0000256" key="3">
    <source>
        <dbReference type="ARBA" id="ARBA00023015"/>
    </source>
</evidence>
<keyword evidence="6 10" id="KW-0804">Transcription</keyword>
<evidence type="ECO:0000256" key="10">
    <source>
        <dbReference type="RuleBase" id="RU361194"/>
    </source>
</evidence>
<evidence type="ECO:0000256" key="11">
    <source>
        <dbReference type="SAM" id="MobiDB-lite"/>
    </source>
</evidence>
<evidence type="ECO:0000313" key="14">
    <source>
        <dbReference type="Ensembl" id="ENSTNIP00000016222.1"/>
    </source>
</evidence>
<dbReference type="OMA" id="SFWPGIS"/>
<accession>H3D6T1</accession>
<evidence type="ECO:0000256" key="7">
    <source>
        <dbReference type="ARBA" id="ARBA00023242"/>
    </source>
</evidence>
<dbReference type="SMART" id="SM00389">
    <property type="entry name" value="HOX"/>
    <property type="match status" value="1"/>
</dbReference>
<keyword evidence="15" id="KW-1185">Reference proteome</keyword>
<dbReference type="PROSITE" id="PS00035">
    <property type="entry name" value="POU_1"/>
    <property type="match status" value="1"/>
</dbReference>
<dbReference type="InterPro" id="IPR017970">
    <property type="entry name" value="Homeobox_CS"/>
</dbReference>
<dbReference type="Pfam" id="PF00046">
    <property type="entry name" value="Homeodomain"/>
    <property type="match status" value="1"/>
</dbReference>
<dbReference type="GeneTree" id="ENSGT00940000165709"/>
<dbReference type="FunCoup" id="H3D6T1">
    <property type="interactions" value="32"/>
</dbReference>
<evidence type="ECO:0000256" key="4">
    <source>
        <dbReference type="ARBA" id="ARBA00023125"/>
    </source>
</evidence>
<dbReference type="InParanoid" id="H3D6T1"/>
<organism evidence="14 15">
    <name type="scientific">Tetraodon nigroviridis</name>
    <name type="common">Spotted green pufferfish</name>
    <name type="synonym">Chelonodon nigroviridis</name>
    <dbReference type="NCBI Taxonomy" id="99883"/>
    <lineage>
        <taxon>Eukaryota</taxon>
        <taxon>Metazoa</taxon>
        <taxon>Chordata</taxon>
        <taxon>Craniata</taxon>
        <taxon>Vertebrata</taxon>
        <taxon>Euteleostomi</taxon>
        <taxon>Actinopterygii</taxon>
        <taxon>Neopterygii</taxon>
        <taxon>Teleostei</taxon>
        <taxon>Neoteleostei</taxon>
        <taxon>Acanthomorphata</taxon>
        <taxon>Eupercaria</taxon>
        <taxon>Tetraodontiformes</taxon>
        <taxon>Tetradontoidea</taxon>
        <taxon>Tetraodontidae</taxon>
        <taxon>Tetraodon</taxon>
    </lineage>
</organism>
<keyword evidence="4 8" id="KW-0238">DNA-binding</keyword>
<dbReference type="PRINTS" id="PR00028">
    <property type="entry name" value="POUDOMAIN"/>
</dbReference>
<dbReference type="STRING" id="99883.ENSTNIP00000016222"/>
<dbReference type="InterPro" id="IPR013847">
    <property type="entry name" value="POU"/>
</dbReference>
<evidence type="ECO:0000256" key="6">
    <source>
        <dbReference type="ARBA" id="ARBA00023163"/>
    </source>
</evidence>
<dbReference type="SMART" id="SM00352">
    <property type="entry name" value="POU"/>
    <property type="match status" value="1"/>
</dbReference>
<proteinExistence type="inferred from homology"/>
<reference evidence="15" key="1">
    <citation type="journal article" date="2004" name="Nature">
        <title>Genome duplication in the teleost fish Tetraodon nigroviridis reveals the early vertebrate proto-karyotype.</title>
        <authorList>
            <person name="Jaillon O."/>
            <person name="Aury J.-M."/>
            <person name="Brunet F."/>
            <person name="Petit J.-L."/>
            <person name="Stange-Thomann N."/>
            <person name="Mauceli E."/>
            <person name="Bouneau L."/>
            <person name="Fischer C."/>
            <person name="Ozouf-Costaz C."/>
            <person name="Bernot A."/>
            <person name="Nicaud S."/>
            <person name="Jaffe D."/>
            <person name="Fisher S."/>
            <person name="Lutfalla G."/>
            <person name="Dossat C."/>
            <person name="Segurens B."/>
            <person name="Dasilva C."/>
            <person name="Salanoubat M."/>
            <person name="Levy M."/>
            <person name="Boudet N."/>
            <person name="Castellano S."/>
            <person name="Anthouard V."/>
            <person name="Jubin C."/>
            <person name="Castelli V."/>
            <person name="Katinka M."/>
            <person name="Vacherie B."/>
            <person name="Biemont C."/>
            <person name="Skalli Z."/>
            <person name="Cattolico L."/>
            <person name="Poulain J."/>
            <person name="De Berardinis V."/>
            <person name="Cruaud C."/>
            <person name="Duprat S."/>
            <person name="Brottier P."/>
            <person name="Coutanceau J.-P."/>
            <person name="Gouzy J."/>
            <person name="Parra G."/>
            <person name="Lardier G."/>
            <person name="Chapple C."/>
            <person name="McKernan K.J."/>
            <person name="McEwan P."/>
            <person name="Bosak S."/>
            <person name="Kellis M."/>
            <person name="Volff J.-N."/>
            <person name="Guigo R."/>
            <person name="Zody M.C."/>
            <person name="Mesirov J."/>
            <person name="Lindblad-Toh K."/>
            <person name="Birren B."/>
            <person name="Nusbaum C."/>
            <person name="Kahn D."/>
            <person name="Robinson-Rechavi M."/>
            <person name="Laudet V."/>
            <person name="Schachter V."/>
            <person name="Quetier F."/>
            <person name="Saurin W."/>
            <person name="Scarpelli C."/>
            <person name="Wincker P."/>
            <person name="Lander E.S."/>
            <person name="Weissenbach J."/>
            <person name="Roest Crollius H."/>
        </authorList>
    </citation>
    <scope>NUCLEOTIDE SEQUENCE [LARGE SCALE GENOMIC DNA]</scope>
</reference>
<dbReference type="AlphaFoldDB" id="H3D6T1"/>
<feature type="domain" description="Homeobox" evidence="12">
    <location>
        <begin position="332"/>
        <end position="392"/>
    </location>
</feature>
<reference evidence="14" key="2">
    <citation type="submission" date="2025-08" db="UniProtKB">
        <authorList>
            <consortium name="Ensembl"/>
        </authorList>
    </citation>
    <scope>IDENTIFICATION</scope>
</reference>
<keyword evidence="5 8" id="KW-0371">Homeobox</keyword>
<feature type="compositionally biased region" description="Polar residues" evidence="11">
    <location>
        <begin position="179"/>
        <end position="191"/>
    </location>
</feature>
<dbReference type="CDD" id="cd00086">
    <property type="entry name" value="homeodomain"/>
    <property type="match status" value="1"/>
</dbReference>
<reference evidence="14" key="3">
    <citation type="submission" date="2025-09" db="UniProtKB">
        <authorList>
            <consortium name="Ensembl"/>
        </authorList>
    </citation>
    <scope>IDENTIFICATION</scope>
</reference>
<feature type="region of interest" description="Disordered" evidence="11">
    <location>
        <begin position="219"/>
        <end position="245"/>
    </location>
</feature>
<evidence type="ECO:0000256" key="9">
    <source>
        <dbReference type="RuleBase" id="RU000682"/>
    </source>
</evidence>
<dbReference type="GO" id="GO:0000978">
    <property type="term" value="F:RNA polymerase II cis-regulatory region sequence-specific DNA binding"/>
    <property type="evidence" value="ECO:0007669"/>
    <property type="project" value="TreeGrafter"/>
</dbReference>
<feature type="compositionally biased region" description="Low complexity" evidence="11">
    <location>
        <begin position="219"/>
        <end position="236"/>
    </location>
</feature>
<dbReference type="FunFam" id="1.10.10.60:FF:000161">
    <property type="entry name" value="POU domain protein"/>
    <property type="match status" value="1"/>
</dbReference>
<protein>
    <recommendedName>
        <fullName evidence="10">POU domain protein</fullName>
    </recommendedName>
</protein>